<feature type="domain" description="Cupin type-2" evidence="2">
    <location>
        <begin position="41"/>
        <end position="108"/>
    </location>
</feature>
<dbReference type="STRING" id="638302.HMPREF0908_2085"/>
<evidence type="ECO:0000259" key="2">
    <source>
        <dbReference type="Pfam" id="PF07883"/>
    </source>
</evidence>
<dbReference type="InterPro" id="IPR011051">
    <property type="entry name" value="RmlC_Cupin_sf"/>
</dbReference>
<protein>
    <submittedName>
        <fullName evidence="3">Cupin domain protein</fullName>
    </submittedName>
</protein>
<dbReference type="Gene3D" id="2.60.120.10">
    <property type="entry name" value="Jelly Rolls"/>
    <property type="match status" value="1"/>
</dbReference>
<dbReference type="InterPro" id="IPR051610">
    <property type="entry name" value="GPI/OXD"/>
</dbReference>
<sequence>MPTEVTNDFETRRYRLSDIMTSGDTATRTPIYGTASTSGVVWVLKPGQEIKPHGHAKADDIWICIQGEGVFYPAPGEERPITVGDVIVSAKGMCHGMKNTGTEDFIFVGILAPVPADFFAIEP</sequence>
<gene>
    <name evidence="3" type="ORF">HMPREF0908_2085</name>
</gene>
<dbReference type="RefSeq" id="WP_006691209.1">
    <property type="nucleotide sequence ID" value="NZ_GG694008.1"/>
</dbReference>
<accession>C4V5T5</accession>
<dbReference type="HOGENOM" id="CLU_137371_2_1_9"/>
<dbReference type="eggNOG" id="COG0662">
    <property type="taxonomic scope" value="Bacteria"/>
</dbReference>
<keyword evidence="4" id="KW-1185">Reference proteome</keyword>
<name>C4V5T5_9FIRM</name>
<dbReference type="InterPro" id="IPR014710">
    <property type="entry name" value="RmlC-like_jellyroll"/>
</dbReference>
<evidence type="ECO:0000313" key="4">
    <source>
        <dbReference type="Proteomes" id="UP000005309"/>
    </source>
</evidence>
<dbReference type="GO" id="GO:0046872">
    <property type="term" value="F:metal ion binding"/>
    <property type="evidence" value="ECO:0007669"/>
    <property type="project" value="UniProtKB-KW"/>
</dbReference>
<comment type="caution">
    <text evidence="3">The sequence shown here is derived from an EMBL/GenBank/DDBJ whole genome shotgun (WGS) entry which is preliminary data.</text>
</comment>
<organism evidence="3 4">
    <name type="scientific">Selenomonas flueggei ATCC 43531</name>
    <dbReference type="NCBI Taxonomy" id="638302"/>
    <lineage>
        <taxon>Bacteria</taxon>
        <taxon>Bacillati</taxon>
        <taxon>Bacillota</taxon>
        <taxon>Negativicutes</taxon>
        <taxon>Selenomonadales</taxon>
        <taxon>Selenomonadaceae</taxon>
        <taxon>Selenomonas</taxon>
    </lineage>
</organism>
<evidence type="ECO:0000313" key="3">
    <source>
        <dbReference type="EMBL" id="EEQ47783.1"/>
    </source>
</evidence>
<dbReference type="Proteomes" id="UP000005309">
    <property type="component" value="Unassembled WGS sequence"/>
</dbReference>
<keyword evidence="1" id="KW-0479">Metal-binding</keyword>
<evidence type="ECO:0000256" key="1">
    <source>
        <dbReference type="ARBA" id="ARBA00022723"/>
    </source>
</evidence>
<dbReference type="PANTHER" id="PTHR35848:SF6">
    <property type="entry name" value="CUPIN TYPE-2 DOMAIN-CONTAINING PROTEIN"/>
    <property type="match status" value="1"/>
</dbReference>
<reference evidence="3 4" key="1">
    <citation type="submission" date="2009-04" db="EMBL/GenBank/DDBJ databases">
        <authorList>
            <person name="Qin X."/>
            <person name="Bachman B."/>
            <person name="Battles P."/>
            <person name="Bell A."/>
            <person name="Bess C."/>
            <person name="Bickham C."/>
            <person name="Chaboub L."/>
            <person name="Chen D."/>
            <person name="Coyle M."/>
            <person name="Deiros D.R."/>
            <person name="Dinh H."/>
            <person name="Forbes L."/>
            <person name="Fowler G."/>
            <person name="Francisco L."/>
            <person name="Fu Q."/>
            <person name="Gubbala S."/>
            <person name="Hale W."/>
            <person name="Han Y."/>
            <person name="Hemphill L."/>
            <person name="Highlander S.K."/>
            <person name="Hirani K."/>
            <person name="Hogues M."/>
            <person name="Jackson L."/>
            <person name="Jakkamsetti A."/>
            <person name="Javaid M."/>
            <person name="Jiang H."/>
            <person name="Korchina V."/>
            <person name="Kovar C."/>
            <person name="Lara F."/>
            <person name="Lee S."/>
            <person name="Mata R."/>
            <person name="Mathew T."/>
            <person name="Moen C."/>
            <person name="Morales K."/>
            <person name="Munidasa M."/>
            <person name="Nazareth L."/>
            <person name="Ngo R."/>
            <person name="Nguyen L."/>
            <person name="Okwuonu G."/>
            <person name="Ongeri F."/>
            <person name="Patil S."/>
            <person name="Petrosino J."/>
            <person name="Pham C."/>
            <person name="Pham P."/>
            <person name="Pu L.-L."/>
            <person name="Puazo M."/>
            <person name="Raj R."/>
            <person name="Reid J."/>
            <person name="Rouhana J."/>
            <person name="Saada N."/>
            <person name="Shang Y."/>
            <person name="Simmons D."/>
            <person name="Thornton R."/>
            <person name="Warren J."/>
            <person name="Weissenberger G."/>
            <person name="Zhang J."/>
            <person name="Zhang L."/>
            <person name="Zhou C."/>
            <person name="Zhu D."/>
            <person name="Muzny D."/>
            <person name="Worley K."/>
            <person name="Gibbs R."/>
        </authorList>
    </citation>
    <scope>NUCLEOTIDE SEQUENCE [LARGE SCALE GENOMIC DNA]</scope>
    <source>
        <strain evidence="3 4">ATCC 43531</strain>
    </source>
</reference>
<dbReference type="SUPFAM" id="SSF51182">
    <property type="entry name" value="RmlC-like cupins"/>
    <property type="match status" value="1"/>
</dbReference>
<dbReference type="PANTHER" id="PTHR35848">
    <property type="entry name" value="OXALATE-BINDING PROTEIN"/>
    <property type="match status" value="1"/>
</dbReference>
<dbReference type="OrthoDB" id="9797047at2"/>
<proteinExistence type="predicted"/>
<dbReference type="InterPro" id="IPR013096">
    <property type="entry name" value="Cupin_2"/>
</dbReference>
<dbReference type="Pfam" id="PF07883">
    <property type="entry name" value="Cupin_2"/>
    <property type="match status" value="1"/>
</dbReference>
<dbReference type="EMBL" id="ACLA01000033">
    <property type="protein sequence ID" value="EEQ47783.1"/>
    <property type="molecule type" value="Genomic_DNA"/>
</dbReference>
<dbReference type="AlphaFoldDB" id="C4V5T5"/>